<dbReference type="PROSITE" id="PS51186">
    <property type="entry name" value="GNAT"/>
    <property type="match status" value="1"/>
</dbReference>
<dbReference type="Gene3D" id="3.40.630.30">
    <property type="match status" value="1"/>
</dbReference>
<name>A0ABY5L7E0_9SPHN</name>
<dbReference type="InterPro" id="IPR000182">
    <property type="entry name" value="GNAT_dom"/>
</dbReference>
<dbReference type="PANTHER" id="PTHR43877">
    <property type="entry name" value="AMINOALKYLPHOSPHONATE N-ACETYLTRANSFERASE-RELATED-RELATED"/>
    <property type="match status" value="1"/>
</dbReference>
<keyword evidence="2 4" id="KW-0012">Acyltransferase</keyword>
<evidence type="ECO:0000256" key="2">
    <source>
        <dbReference type="ARBA" id="ARBA00023315"/>
    </source>
</evidence>
<reference evidence="4" key="1">
    <citation type="submission" date="2022-07" db="EMBL/GenBank/DDBJ databases">
        <title>Sphingomonas sp. nov., a novel bacterium isolated from the north slope of the Mount Everest.</title>
        <authorList>
            <person name="Cui X."/>
            <person name="Liu Y."/>
        </authorList>
    </citation>
    <scope>NUCLEOTIDE SEQUENCE</scope>
    <source>
        <strain evidence="4">S5-59</strain>
    </source>
</reference>
<dbReference type="Pfam" id="PF00583">
    <property type="entry name" value="Acetyltransf_1"/>
    <property type="match status" value="1"/>
</dbReference>
<evidence type="ECO:0000313" key="5">
    <source>
        <dbReference type="Proteomes" id="UP001058533"/>
    </source>
</evidence>
<accession>A0ABY5L7E0</accession>
<dbReference type="RefSeq" id="WP_256505531.1">
    <property type="nucleotide sequence ID" value="NZ_CP101740.1"/>
</dbReference>
<dbReference type="SUPFAM" id="SSF55729">
    <property type="entry name" value="Acyl-CoA N-acyltransferases (Nat)"/>
    <property type="match status" value="1"/>
</dbReference>
<protein>
    <submittedName>
        <fullName evidence="4">GNAT family N-acetyltransferase</fullName>
        <ecNumber evidence="4">2.3.1.-</ecNumber>
    </submittedName>
</protein>
<dbReference type="GO" id="GO:0016746">
    <property type="term" value="F:acyltransferase activity"/>
    <property type="evidence" value="ECO:0007669"/>
    <property type="project" value="UniProtKB-KW"/>
</dbReference>
<evidence type="ECO:0000256" key="1">
    <source>
        <dbReference type="ARBA" id="ARBA00022679"/>
    </source>
</evidence>
<dbReference type="EC" id="2.3.1.-" evidence="4"/>
<keyword evidence="1 4" id="KW-0808">Transferase</keyword>
<dbReference type="InterPro" id="IPR050832">
    <property type="entry name" value="Bact_Acetyltransf"/>
</dbReference>
<keyword evidence="5" id="KW-1185">Reference proteome</keyword>
<feature type="domain" description="N-acetyltransferase" evidence="3">
    <location>
        <begin position="1"/>
        <end position="151"/>
    </location>
</feature>
<sequence length="151" mass="16111">MRVAQGELEHPATVALLQQHFDSMLAHSPRGACHFLDLSGLAAPEVTFLTAWEGETLLGCGALKAIDAGHGEVKSMRTADHALRRGVAAALLAAIVDAARAQGMTRLSLETGSGEPFAAAVALYLCHGFDWCEPFGDYEATPFNRFMTRAI</sequence>
<proteinExistence type="predicted"/>
<dbReference type="InterPro" id="IPR016181">
    <property type="entry name" value="Acyl_CoA_acyltransferase"/>
</dbReference>
<evidence type="ECO:0000259" key="3">
    <source>
        <dbReference type="PROSITE" id="PS51186"/>
    </source>
</evidence>
<evidence type="ECO:0000313" key="4">
    <source>
        <dbReference type="EMBL" id="UUL81797.1"/>
    </source>
</evidence>
<dbReference type="PANTHER" id="PTHR43877:SF5">
    <property type="entry name" value="BLL8307 PROTEIN"/>
    <property type="match status" value="1"/>
</dbReference>
<dbReference type="Proteomes" id="UP001058533">
    <property type="component" value="Chromosome"/>
</dbReference>
<organism evidence="4 5">
    <name type="scientific">Sphingomonas qomolangmaensis</name>
    <dbReference type="NCBI Taxonomy" id="2918765"/>
    <lineage>
        <taxon>Bacteria</taxon>
        <taxon>Pseudomonadati</taxon>
        <taxon>Pseudomonadota</taxon>
        <taxon>Alphaproteobacteria</taxon>
        <taxon>Sphingomonadales</taxon>
        <taxon>Sphingomonadaceae</taxon>
        <taxon>Sphingomonas</taxon>
    </lineage>
</organism>
<dbReference type="EMBL" id="CP101740">
    <property type="protein sequence ID" value="UUL81797.1"/>
    <property type="molecule type" value="Genomic_DNA"/>
</dbReference>
<gene>
    <name evidence="4" type="ORF">NMP03_11380</name>
</gene>